<dbReference type="InterPro" id="IPR046335">
    <property type="entry name" value="LacI/GalR-like_sensor"/>
</dbReference>
<evidence type="ECO:0000259" key="4">
    <source>
        <dbReference type="PROSITE" id="PS50932"/>
    </source>
</evidence>
<dbReference type="SUPFAM" id="SSF47413">
    <property type="entry name" value="lambda repressor-like DNA-binding domains"/>
    <property type="match status" value="1"/>
</dbReference>
<evidence type="ECO:0000313" key="6">
    <source>
        <dbReference type="Proteomes" id="UP000461585"/>
    </source>
</evidence>
<dbReference type="PROSITE" id="PS00356">
    <property type="entry name" value="HTH_LACI_1"/>
    <property type="match status" value="1"/>
</dbReference>
<evidence type="ECO:0000313" key="5">
    <source>
        <dbReference type="EMBL" id="NDL68825.1"/>
    </source>
</evidence>
<feature type="domain" description="HTH lacI-type" evidence="4">
    <location>
        <begin position="5"/>
        <end position="59"/>
    </location>
</feature>
<dbReference type="PANTHER" id="PTHR30146">
    <property type="entry name" value="LACI-RELATED TRANSCRIPTIONAL REPRESSOR"/>
    <property type="match status" value="1"/>
</dbReference>
<dbReference type="Proteomes" id="UP000461585">
    <property type="component" value="Unassembled WGS sequence"/>
</dbReference>
<evidence type="ECO:0000256" key="3">
    <source>
        <dbReference type="ARBA" id="ARBA00023163"/>
    </source>
</evidence>
<dbReference type="GO" id="GO:0003700">
    <property type="term" value="F:DNA-binding transcription factor activity"/>
    <property type="evidence" value="ECO:0007669"/>
    <property type="project" value="TreeGrafter"/>
</dbReference>
<proteinExistence type="predicted"/>
<dbReference type="EMBL" id="JAAEEH010000066">
    <property type="protein sequence ID" value="NDL68825.1"/>
    <property type="molecule type" value="Genomic_DNA"/>
</dbReference>
<accession>A0A7X5HY61</accession>
<dbReference type="Pfam" id="PF13377">
    <property type="entry name" value="Peripla_BP_3"/>
    <property type="match status" value="1"/>
</dbReference>
<dbReference type="GO" id="GO:0000976">
    <property type="term" value="F:transcription cis-regulatory region binding"/>
    <property type="evidence" value="ECO:0007669"/>
    <property type="project" value="TreeGrafter"/>
</dbReference>
<keyword evidence="1" id="KW-0805">Transcription regulation</keyword>
<organism evidence="5 6">
    <name type="scientific">Anaerotalea alkaliphila</name>
    <dbReference type="NCBI Taxonomy" id="2662126"/>
    <lineage>
        <taxon>Bacteria</taxon>
        <taxon>Bacillati</taxon>
        <taxon>Bacillota</taxon>
        <taxon>Clostridia</taxon>
        <taxon>Eubacteriales</taxon>
        <taxon>Anaerotalea</taxon>
    </lineage>
</organism>
<gene>
    <name evidence="5" type="ORF">GXN74_13875</name>
</gene>
<dbReference type="Gene3D" id="3.40.50.2300">
    <property type="match status" value="2"/>
</dbReference>
<keyword evidence="2" id="KW-0238">DNA-binding</keyword>
<dbReference type="AlphaFoldDB" id="A0A7X5HY61"/>
<evidence type="ECO:0000256" key="1">
    <source>
        <dbReference type="ARBA" id="ARBA00023015"/>
    </source>
</evidence>
<evidence type="ECO:0000256" key="2">
    <source>
        <dbReference type="ARBA" id="ARBA00023125"/>
    </source>
</evidence>
<keyword evidence="6" id="KW-1185">Reference proteome</keyword>
<comment type="caution">
    <text evidence="5">The sequence shown here is derived from an EMBL/GenBank/DDBJ whole genome shotgun (WGS) entry which is preliminary data.</text>
</comment>
<dbReference type="PANTHER" id="PTHR30146:SF149">
    <property type="entry name" value="HTH-TYPE TRANSCRIPTIONAL REGULATOR EBGR"/>
    <property type="match status" value="1"/>
</dbReference>
<name>A0A7X5HY61_9FIRM</name>
<dbReference type="PROSITE" id="PS50932">
    <property type="entry name" value="HTH_LACI_2"/>
    <property type="match status" value="1"/>
</dbReference>
<reference evidence="5 6" key="1">
    <citation type="submission" date="2020-01" db="EMBL/GenBank/DDBJ databases">
        <title>Anaeroalcalibacter tamaniensis gen. nov., sp. nov., moderately halophilic strictly anaerobic fermenter bacterium from mud volcano of Taman peninsula.</title>
        <authorList>
            <person name="Frolova A."/>
            <person name="Merkel A.Y."/>
            <person name="Slobodkin A.I."/>
        </authorList>
    </citation>
    <scope>NUCLEOTIDE SEQUENCE [LARGE SCALE GENOMIC DNA]</scope>
    <source>
        <strain evidence="5 6">F-3ap</strain>
    </source>
</reference>
<dbReference type="Gene3D" id="1.10.260.40">
    <property type="entry name" value="lambda repressor-like DNA-binding domains"/>
    <property type="match status" value="1"/>
</dbReference>
<dbReference type="InterPro" id="IPR010982">
    <property type="entry name" value="Lambda_DNA-bd_dom_sf"/>
</dbReference>
<dbReference type="Pfam" id="PF00356">
    <property type="entry name" value="LacI"/>
    <property type="match status" value="1"/>
</dbReference>
<dbReference type="CDD" id="cd01392">
    <property type="entry name" value="HTH_LacI"/>
    <property type="match status" value="1"/>
</dbReference>
<dbReference type="SMART" id="SM00354">
    <property type="entry name" value="HTH_LACI"/>
    <property type="match status" value="1"/>
</dbReference>
<sequence length="341" mass="36837">MKRTIRLKDVAQMAGVGVGTASRVLNGHSNVSPEKREKVLAAIQALGYRPNEIARSLKARFSRTVGVILMDIANPFYTDVVRGIEDCAARKNYSIILADLVWEPGRLQGRLEELKDKKVDGILYMGSAVTREDVALFHKEQMPVVFLSTAVPEGQEGAELSHAGWGAVNIDNGKAAYEAAKYLLGKGYRSIGLISGEEGDRNSSVPREAGLRQALAEEGLDLPEGWRKFGKFSYAGAHRAMEELLEGEDRPQAVFALSDVMAMGAAKAALARGLEIPGDVAVLGFDGIEGARYFHPSITTVAQPRYEMGVRGMEDLIALLEGGGGETSRILDFVIVEGEST</sequence>
<dbReference type="InterPro" id="IPR000843">
    <property type="entry name" value="HTH_LacI"/>
</dbReference>
<protein>
    <submittedName>
        <fullName evidence="5">LacI family transcriptional regulator</fullName>
    </submittedName>
</protein>
<dbReference type="SUPFAM" id="SSF53822">
    <property type="entry name" value="Periplasmic binding protein-like I"/>
    <property type="match status" value="1"/>
</dbReference>
<keyword evidence="3" id="KW-0804">Transcription</keyword>
<dbReference type="RefSeq" id="WP_162371542.1">
    <property type="nucleotide sequence ID" value="NZ_JAAEEH010000066.1"/>
</dbReference>
<dbReference type="InterPro" id="IPR028082">
    <property type="entry name" value="Peripla_BP_I"/>
</dbReference>